<gene>
    <name evidence="2" type="ORF">KNW02_11850</name>
</gene>
<proteinExistence type="predicted"/>
<evidence type="ECO:0000313" key="2">
    <source>
        <dbReference type="EMBL" id="MBU3030807.1"/>
    </source>
</evidence>
<keyword evidence="1" id="KW-1133">Transmembrane helix</keyword>
<sequence>MLERMNQLARLPMSWGAAIMDTAEGWTLALIGLVVALDLWLGLKSRIALVFNVIQVGGLVAGFFWTIAITRQNDIAGPYVWAFVIGIWSGSAFLFHLWFFLDEWICRDAPRGLTKGDGS</sequence>
<protein>
    <recommendedName>
        <fullName evidence="4">Holin</fullName>
    </recommendedName>
</protein>
<evidence type="ECO:0008006" key="4">
    <source>
        <dbReference type="Google" id="ProtNLM"/>
    </source>
</evidence>
<reference evidence="2" key="1">
    <citation type="submission" date="2021-06" db="EMBL/GenBank/DDBJ databases">
        <title>Paracoccus bacterium XHP0099 sp. nov., isolated from the surface waters of the Yellow Sea.</title>
        <authorList>
            <person name="Xue H."/>
            <person name="Zhang D."/>
        </authorList>
    </citation>
    <scope>NUCLEOTIDE SEQUENCE</scope>
    <source>
        <strain evidence="2">XHP0099</strain>
    </source>
</reference>
<organism evidence="2 3">
    <name type="scientific">Paracoccus marinaquae</name>
    <dbReference type="NCBI Taxonomy" id="2841926"/>
    <lineage>
        <taxon>Bacteria</taxon>
        <taxon>Pseudomonadati</taxon>
        <taxon>Pseudomonadota</taxon>
        <taxon>Alphaproteobacteria</taxon>
        <taxon>Rhodobacterales</taxon>
        <taxon>Paracoccaceae</taxon>
        <taxon>Paracoccus</taxon>
    </lineage>
</organism>
<dbReference type="Proteomes" id="UP001166191">
    <property type="component" value="Unassembled WGS sequence"/>
</dbReference>
<keyword evidence="3" id="KW-1185">Reference proteome</keyword>
<evidence type="ECO:0000256" key="1">
    <source>
        <dbReference type="SAM" id="Phobius"/>
    </source>
</evidence>
<feature type="transmembrane region" description="Helical" evidence="1">
    <location>
        <begin position="47"/>
        <end position="67"/>
    </location>
</feature>
<dbReference type="EMBL" id="JAHKNG010000019">
    <property type="protein sequence ID" value="MBU3030807.1"/>
    <property type="molecule type" value="Genomic_DNA"/>
</dbReference>
<dbReference type="RefSeq" id="WP_216033482.1">
    <property type="nucleotide sequence ID" value="NZ_JAHKNG010000019.1"/>
</dbReference>
<feature type="transmembrane region" description="Helical" evidence="1">
    <location>
        <begin position="15"/>
        <end position="40"/>
    </location>
</feature>
<comment type="caution">
    <text evidence="2">The sequence shown here is derived from an EMBL/GenBank/DDBJ whole genome shotgun (WGS) entry which is preliminary data.</text>
</comment>
<evidence type="ECO:0000313" key="3">
    <source>
        <dbReference type="Proteomes" id="UP001166191"/>
    </source>
</evidence>
<accession>A0ABS6AL19</accession>
<name>A0ABS6AL19_9RHOB</name>
<keyword evidence="1" id="KW-0812">Transmembrane</keyword>
<keyword evidence="1" id="KW-0472">Membrane</keyword>
<feature type="transmembrane region" description="Helical" evidence="1">
    <location>
        <begin position="79"/>
        <end position="101"/>
    </location>
</feature>